<sequence length="294" mass="29977">MKKRLLSVAALATAFVAGGLSTAAASPASGPLNVVALGDSTASGTGAGAYRDGTSGTCWRSTNSYSEVAVAKLREAGRKVEYTSVACSGAGIDDMRTTFKNEPSQLNALKPDTNVVTLTIGANDIGYVEFGGLCMQGDCSNASGPVLQKLPAMAKNLTKLIGEIKAKSPKAKVVLVGYGRQLVNGENGAAAADPICDASLFSGAERAEGNKIVVGLDLTLRATAKLTGSAFVSPLADSVRPTKEFAGRSQCDSAPSYYRGFDALAPGQEGQEAVLHLSKDGQGALGGLVAAKLR</sequence>
<keyword evidence="3" id="KW-0378">Hydrolase</keyword>
<dbReference type="Proteomes" id="UP001501747">
    <property type="component" value="Unassembled WGS sequence"/>
</dbReference>
<comment type="caution">
    <text evidence="3">The sequence shown here is derived from an EMBL/GenBank/DDBJ whole genome shotgun (WGS) entry which is preliminary data.</text>
</comment>
<evidence type="ECO:0000256" key="1">
    <source>
        <dbReference type="SAM" id="SignalP"/>
    </source>
</evidence>
<dbReference type="Pfam" id="PF13472">
    <property type="entry name" value="Lipase_GDSL_2"/>
    <property type="match status" value="1"/>
</dbReference>
<accession>A0ABP7RJ90</accession>
<organism evidence="3 4">
    <name type="scientific">Allokutzneria multivorans</name>
    <dbReference type="NCBI Taxonomy" id="1142134"/>
    <lineage>
        <taxon>Bacteria</taxon>
        <taxon>Bacillati</taxon>
        <taxon>Actinomycetota</taxon>
        <taxon>Actinomycetes</taxon>
        <taxon>Pseudonocardiales</taxon>
        <taxon>Pseudonocardiaceae</taxon>
        <taxon>Allokutzneria</taxon>
    </lineage>
</organism>
<gene>
    <name evidence="3" type="ORF">GCM10022247_18020</name>
</gene>
<feature type="chain" id="PRO_5047043837" evidence="1">
    <location>
        <begin position="26"/>
        <end position="294"/>
    </location>
</feature>
<dbReference type="InterPro" id="IPR037460">
    <property type="entry name" value="SEST-like"/>
</dbReference>
<proteinExistence type="predicted"/>
<keyword evidence="4" id="KW-1185">Reference proteome</keyword>
<dbReference type="CDD" id="cd01823">
    <property type="entry name" value="SEST_like"/>
    <property type="match status" value="1"/>
</dbReference>
<dbReference type="InterPro" id="IPR036514">
    <property type="entry name" value="SGNH_hydro_sf"/>
</dbReference>
<evidence type="ECO:0000259" key="2">
    <source>
        <dbReference type="Pfam" id="PF13472"/>
    </source>
</evidence>
<name>A0ABP7RJ90_9PSEU</name>
<reference evidence="4" key="1">
    <citation type="journal article" date="2019" name="Int. J. Syst. Evol. Microbiol.">
        <title>The Global Catalogue of Microorganisms (GCM) 10K type strain sequencing project: providing services to taxonomists for standard genome sequencing and annotation.</title>
        <authorList>
            <consortium name="The Broad Institute Genomics Platform"/>
            <consortium name="The Broad Institute Genome Sequencing Center for Infectious Disease"/>
            <person name="Wu L."/>
            <person name="Ma J."/>
        </authorList>
    </citation>
    <scope>NUCLEOTIDE SEQUENCE [LARGE SCALE GENOMIC DNA]</scope>
    <source>
        <strain evidence="4">JCM 17342</strain>
    </source>
</reference>
<dbReference type="PANTHER" id="PTHR37981:SF1">
    <property type="entry name" value="SGNH HYDROLASE-TYPE ESTERASE DOMAIN-CONTAINING PROTEIN"/>
    <property type="match status" value="1"/>
</dbReference>
<dbReference type="GO" id="GO:0016787">
    <property type="term" value="F:hydrolase activity"/>
    <property type="evidence" value="ECO:0007669"/>
    <property type="project" value="UniProtKB-KW"/>
</dbReference>
<dbReference type="RefSeq" id="WP_344872576.1">
    <property type="nucleotide sequence ID" value="NZ_BAABAL010000005.1"/>
</dbReference>
<dbReference type="EMBL" id="BAABAL010000005">
    <property type="protein sequence ID" value="GAA3998250.1"/>
    <property type="molecule type" value="Genomic_DNA"/>
</dbReference>
<protein>
    <submittedName>
        <fullName evidence="3">SGNH/GDSL hydrolase family protein</fullName>
    </submittedName>
</protein>
<keyword evidence="1" id="KW-0732">Signal</keyword>
<feature type="signal peptide" evidence="1">
    <location>
        <begin position="1"/>
        <end position="25"/>
    </location>
</feature>
<feature type="domain" description="SGNH hydrolase-type esterase" evidence="2">
    <location>
        <begin position="36"/>
        <end position="282"/>
    </location>
</feature>
<evidence type="ECO:0000313" key="3">
    <source>
        <dbReference type="EMBL" id="GAA3998250.1"/>
    </source>
</evidence>
<evidence type="ECO:0000313" key="4">
    <source>
        <dbReference type="Proteomes" id="UP001501747"/>
    </source>
</evidence>
<dbReference type="InterPro" id="IPR013830">
    <property type="entry name" value="SGNH_hydro"/>
</dbReference>
<dbReference type="PANTHER" id="PTHR37981">
    <property type="entry name" value="LIPASE 2"/>
    <property type="match status" value="1"/>
</dbReference>
<dbReference type="SUPFAM" id="SSF52266">
    <property type="entry name" value="SGNH hydrolase"/>
    <property type="match status" value="1"/>
</dbReference>
<dbReference type="Gene3D" id="3.40.50.1110">
    <property type="entry name" value="SGNH hydrolase"/>
    <property type="match status" value="1"/>
</dbReference>